<proteinExistence type="predicted"/>
<evidence type="ECO:0000256" key="3">
    <source>
        <dbReference type="ARBA" id="ARBA00022723"/>
    </source>
</evidence>
<keyword evidence="4" id="KW-0547">Nucleotide-binding</keyword>
<keyword evidence="5" id="KW-0460">Magnesium</keyword>
<dbReference type="GO" id="GO:0016779">
    <property type="term" value="F:nucleotidyltransferase activity"/>
    <property type="evidence" value="ECO:0007669"/>
    <property type="project" value="TreeGrafter"/>
</dbReference>
<evidence type="ECO:0000259" key="8">
    <source>
        <dbReference type="Pfam" id="PF12804"/>
    </source>
</evidence>
<keyword evidence="2 9" id="KW-0808">Transferase</keyword>
<dbReference type="GO" id="GO:0046872">
    <property type="term" value="F:metal ion binding"/>
    <property type="evidence" value="ECO:0007669"/>
    <property type="project" value="UniProtKB-KW"/>
</dbReference>
<dbReference type="CDD" id="cd00754">
    <property type="entry name" value="Ubl_MoaD"/>
    <property type="match status" value="1"/>
</dbReference>
<keyword evidence="1" id="KW-0963">Cytoplasm</keyword>
<evidence type="ECO:0000256" key="7">
    <source>
        <dbReference type="ARBA" id="ARBA00023150"/>
    </source>
</evidence>
<dbReference type="PANTHER" id="PTHR19136">
    <property type="entry name" value="MOLYBDENUM COFACTOR GUANYLYLTRANSFERASE"/>
    <property type="match status" value="1"/>
</dbReference>
<accession>A0A8J7SNC9</accession>
<evidence type="ECO:0000313" key="10">
    <source>
        <dbReference type="Proteomes" id="UP000624703"/>
    </source>
</evidence>
<dbReference type="CDD" id="cd02503">
    <property type="entry name" value="MobA"/>
    <property type="match status" value="1"/>
</dbReference>
<dbReference type="InterPro" id="IPR012675">
    <property type="entry name" value="Beta-grasp_dom_sf"/>
</dbReference>
<feature type="domain" description="MobA-like NTP transferase" evidence="8">
    <location>
        <begin position="5"/>
        <end position="158"/>
    </location>
</feature>
<dbReference type="AlphaFoldDB" id="A0A8J7SNC9"/>
<dbReference type="Gene3D" id="3.90.550.10">
    <property type="entry name" value="Spore Coat Polysaccharide Biosynthesis Protein SpsA, Chain A"/>
    <property type="match status" value="1"/>
</dbReference>
<protein>
    <submittedName>
        <fullName evidence="9">NTP transferase domain-containing protein</fullName>
    </submittedName>
</protein>
<gene>
    <name evidence="9" type="ORF">JIN82_10665</name>
</gene>
<evidence type="ECO:0000256" key="1">
    <source>
        <dbReference type="ARBA" id="ARBA00022490"/>
    </source>
</evidence>
<dbReference type="InterPro" id="IPR003749">
    <property type="entry name" value="ThiS/MoaD-like"/>
</dbReference>
<evidence type="ECO:0000256" key="4">
    <source>
        <dbReference type="ARBA" id="ARBA00022741"/>
    </source>
</evidence>
<keyword evidence="6" id="KW-0342">GTP-binding</keyword>
<dbReference type="Pfam" id="PF12804">
    <property type="entry name" value="NTP_transf_3"/>
    <property type="match status" value="1"/>
</dbReference>
<evidence type="ECO:0000256" key="6">
    <source>
        <dbReference type="ARBA" id="ARBA00023134"/>
    </source>
</evidence>
<dbReference type="Proteomes" id="UP000624703">
    <property type="component" value="Unassembled WGS sequence"/>
</dbReference>
<dbReference type="EMBL" id="JAENIM010000039">
    <property type="protein sequence ID" value="MBK1791613.1"/>
    <property type="molecule type" value="Genomic_DNA"/>
</dbReference>
<dbReference type="PANTHER" id="PTHR19136:SF81">
    <property type="entry name" value="MOLYBDENUM COFACTOR GUANYLYLTRANSFERASE"/>
    <property type="match status" value="1"/>
</dbReference>
<dbReference type="InterPro" id="IPR013482">
    <property type="entry name" value="Molybde_CF_guanTrfase"/>
</dbReference>
<dbReference type="SUPFAM" id="SSF54285">
    <property type="entry name" value="MoaD/ThiS"/>
    <property type="match status" value="1"/>
</dbReference>
<keyword evidence="10" id="KW-1185">Reference proteome</keyword>
<keyword evidence="7" id="KW-0501">Molybdenum cofactor biosynthesis</keyword>
<dbReference type="SUPFAM" id="SSF53448">
    <property type="entry name" value="Nucleotide-diphospho-sugar transferases"/>
    <property type="match status" value="1"/>
</dbReference>
<evidence type="ECO:0000256" key="2">
    <source>
        <dbReference type="ARBA" id="ARBA00022679"/>
    </source>
</evidence>
<evidence type="ECO:0000256" key="5">
    <source>
        <dbReference type="ARBA" id="ARBA00022842"/>
    </source>
</evidence>
<dbReference type="InterPro" id="IPR016155">
    <property type="entry name" value="Mopterin_synth/thiamin_S_b"/>
</dbReference>
<keyword evidence="3" id="KW-0479">Metal-binding</keyword>
<dbReference type="GO" id="GO:0005525">
    <property type="term" value="F:GTP binding"/>
    <property type="evidence" value="ECO:0007669"/>
    <property type="project" value="UniProtKB-KW"/>
</dbReference>
<organism evidence="9 10">
    <name type="scientific">Persicirhabdus sediminis</name>
    <dbReference type="NCBI Taxonomy" id="454144"/>
    <lineage>
        <taxon>Bacteria</taxon>
        <taxon>Pseudomonadati</taxon>
        <taxon>Verrucomicrobiota</taxon>
        <taxon>Verrucomicrobiia</taxon>
        <taxon>Verrucomicrobiales</taxon>
        <taxon>Verrucomicrobiaceae</taxon>
        <taxon>Persicirhabdus</taxon>
    </lineage>
</organism>
<reference evidence="9" key="1">
    <citation type="submission" date="2021-01" db="EMBL/GenBank/DDBJ databases">
        <title>Modified the classification status of verrucomicrobia.</title>
        <authorList>
            <person name="Feng X."/>
        </authorList>
    </citation>
    <scope>NUCLEOTIDE SEQUENCE</scope>
    <source>
        <strain evidence="9">_KCTC 22039</strain>
    </source>
</reference>
<dbReference type="GO" id="GO:0006777">
    <property type="term" value="P:Mo-molybdopterin cofactor biosynthetic process"/>
    <property type="evidence" value="ECO:0007669"/>
    <property type="project" value="UniProtKB-KW"/>
</dbReference>
<comment type="caution">
    <text evidence="9">The sequence shown here is derived from an EMBL/GenBank/DDBJ whole genome shotgun (WGS) entry which is preliminary data.</text>
</comment>
<dbReference type="Gene3D" id="3.10.20.30">
    <property type="match status" value="1"/>
</dbReference>
<dbReference type="RefSeq" id="WP_200311609.1">
    <property type="nucleotide sequence ID" value="NZ_JAENIM010000039.1"/>
</dbReference>
<dbReference type="Pfam" id="PF02597">
    <property type="entry name" value="ThiS"/>
    <property type="match status" value="1"/>
</dbReference>
<name>A0A8J7SNC9_9BACT</name>
<sequence>MAVYGLLLAGGRSTRMGEDKSEMVFRDGETQAQRGLRLLGEVCDQAYLSLRAGQPHDGQLDVVEDAYGEVGPLGAIASAFSKHPDAAWLVMACDLPHVDADVLEYLLEHRDPEANATCFSSRFDGKVEPLCTIYEPSIAMRVLDSINREQVCPRRVLSQVRVKTMDLPRSEALDNANTRGDAAEAIGRLQNQATEKSLTVRYFAQLREQVGEEAEEVTTSAITPAGLYEELRGRHGFKLKSSSMMLAVNGDFQEWTYQLQAGDEVVFIPPVAGG</sequence>
<dbReference type="InterPro" id="IPR029044">
    <property type="entry name" value="Nucleotide-diphossugar_trans"/>
</dbReference>
<evidence type="ECO:0000313" key="9">
    <source>
        <dbReference type="EMBL" id="MBK1791613.1"/>
    </source>
</evidence>
<dbReference type="InterPro" id="IPR025877">
    <property type="entry name" value="MobA-like_NTP_Trfase"/>
</dbReference>